<evidence type="ECO:0000313" key="2">
    <source>
        <dbReference type="Proteomes" id="UP000828048"/>
    </source>
</evidence>
<reference evidence="1 2" key="1">
    <citation type="journal article" date="2021" name="Hortic Res">
        <title>High-quality reference genome and annotation aids understanding of berry development for evergreen blueberry (Vaccinium darrowii).</title>
        <authorList>
            <person name="Yu J."/>
            <person name="Hulse-Kemp A.M."/>
            <person name="Babiker E."/>
            <person name="Staton M."/>
        </authorList>
    </citation>
    <scope>NUCLEOTIDE SEQUENCE [LARGE SCALE GENOMIC DNA]</scope>
    <source>
        <strain evidence="2">cv. NJ 8807/NJ 8810</strain>
        <tissue evidence="1">Young leaf</tissue>
    </source>
</reference>
<sequence length="98" mass="11167">MEGGLESQGQKWVVAGIPFQAPLKPVFTNPAEKQAEEGEEYYSTTTPTSEEARIPTRTRCPPPPRKRKPSSRCHYGSVREFFNPPDLETVFTRRVERT</sequence>
<keyword evidence="2" id="KW-1185">Reference proteome</keyword>
<gene>
    <name evidence="1" type="ORF">Vadar_018386</name>
</gene>
<protein>
    <submittedName>
        <fullName evidence="1">Uncharacterized protein</fullName>
    </submittedName>
</protein>
<organism evidence="1 2">
    <name type="scientific">Vaccinium darrowii</name>
    <dbReference type="NCBI Taxonomy" id="229202"/>
    <lineage>
        <taxon>Eukaryota</taxon>
        <taxon>Viridiplantae</taxon>
        <taxon>Streptophyta</taxon>
        <taxon>Embryophyta</taxon>
        <taxon>Tracheophyta</taxon>
        <taxon>Spermatophyta</taxon>
        <taxon>Magnoliopsida</taxon>
        <taxon>eudicotyledons</taxon>
        <taxon>Gunneridae</taxon>
        <taxon>Pentapetalae</taxon>
        <taxon>asterids</taxon>
        <taxon>Ericales</taxon>
        <taxon>Ericaceae</taxon>
        <taxon>Vaccinioideae</taxon>
        <taxon>Vaccinieae</taxon>
        <taxon>Vaccinium</taxon>
    </lineage>
</organism>
<evidence type="ECO:0000313" key="1">
    <source>
        <dbReference type="EMBL" id="KAH7834663.1"/>
    </source>
</evidence>
<dbReference type="Proteomes" id="UP000828048">
    <property type="component" value="Chromosome 2"/>
</dbReference>
<proteinExistence type="predicted"/>
<name>A0ACB7X1X0_9ERIC</name>
<accession>A0ACB7X1X0</accession>
<dbReference type="EMBL" id="CM037152">
    <property type="protein sequence ID" value="KAH7834663.1"/>
    <property type="molecule type" value="Genomic_DNA"/>
</dbReference>
<comment type="caution">
    <text evidence="1">The sequence shown here is derived from an EMBL/GenBank/DDBJ whole genome shotgun (WGS) entry which is preliminary data.</text>
</comment>